<dbReference type="GO" id="GO:0044205">
    <property type="term" value="P:'de novo' UMP biosynthetic process"/>
    <property type="evidence" value="ECO:0007669"/>
    <property type="project" value="UniProtKB-UniPathway"/>
</dbReference>
<evidence type="ECO:0000256" key="1">
    <source>
        <dbReference type="ARBA" id="ARBA00004861"/>
    </source>
</evidence>
<dbReference type="Gene3D" id="3.20.20.70">
    <property type="entry name" value="Aldolase class I"/>
    <property type="match status" value="1"/>
</dbReference>
<evidence type="ECO:0000313" key="7">
    <source>
        <dbReference type="EMBL" id="SVC31063.1"/>
    </source>
</evidence>
<comment type="pathway">
    <text evidence="1">Pyrimidine metabolism; UMP biosynthesis via de novo pathway; UMP from orotate: step 2/2.</text>
</comment>
<feature type="non-terminal residue" evidence="7">
    <location>
        <position position="88"/>
    </location>
</feature>
<dbReference type="PANTHER" id="PTHR43375:SF1">
    <property type="entry name" value="OROTIDINE 5'-PHOSPHATE DECARBOXYLASE"/>
    <property type="match status" value="1"/>
</dbReference>
<dbReference type="InterPro" id="IPR011995">
    <property type="entry name" value="OMPdecase_type-2"/>
</dbReference>
<protein>
    <recommendedName>
        <fullName evidence="3">Orotidine 5'-phosphate decarboxylase</fullName>
        <ecNumber evidence="2">4.1.1.23</ecNumber>
    </recommendedName>
    <alternativeName>
        <fullName evidence="6">OMP decarboxylase</fullName>
    </alternativeName>
</protein>
<dbReference type="InterPro" id="IPR011060">
    <property type="entry name" value="RibuloseP-bd_barrel"/>
</dbReference>
<keyword evidence="5" id="KW-0665">Pyrimidine biosynthesis</keyword>
<evidence type="ECO:0000256" key="4">
    <source>
        <dbReference type="ARBA" id="ARBA00022793"/>
    </source>
</evidence>
<gene>
    <name evidence="7" type="ORF">METZ01_LOCUS283917</name>
</gene>
<proteinExistence type="predicted"/>
<keyword evidence="4" id="KW-0456">Lyase</keyword>
<organism evidence="7">
    <name type="scientific">marine metagenome</name>
    <dbReference type="NCBI Taxonomy" id="408172"/>
    <lineage>
        <taxon>unclassified sequences</taxon>
        <taxon>metagenomes</taxon>
        <taxon>ecological metagenomes</taxon>
    </lineage>
</organism>
<dbReference type="AlphaFoldDB" id="A0A382L5A0"/>
<name>A0A382L5A0_9ZZZZ</name>
<evidence type="ECO:0000256" key="5">
    <source>
        <dbReference type="ARBA" id="ARBA00022975"/>
    </source>
</evidence>
<evidence type="ECO:0000256" key="6">
    <source>
        <dbReference type="ARBA" id="ARBA00033428"/>
    </source>
</evidence>
<evidence type="ECO:0000256" key="3">
    <source>
        <dbReference type="ARBA" id="ARBA00021923"/>
    </source>
</evidence>
<dbReference type="UniPathway" id="UPA00070">
    <property type="reaction ID" value="UER00120"/>
</dbReference>
<keyword evidence="4" id="KW-0210">Decarboxylase</keyword>
<dbReference type="InterPro" id="IPR013785">
    <property type="entry name" value="Aldolase_TIM"/>
</dbReference>
<dbReference type="GO" id="GO:0004590">
    <property type="term" value="F:orotidine-5'-phosphate decarboxylase activity"/>
    <property type="evidence" value="ECO:0007669"/>
    <property type="project" value="UniProtKB-EC"/>
</dbReference>
<dbReference type="EC" id="4.1.1.23" evidence="2"/>
<dbReference type="EMBL" id="UINC01084424">
    <property type="protein sequence ID" value="SVC31063.1"/>
    <property type="molecule type" value="Genomic_DNA"/>
</dbReference>
<dbReference type="PANTHER" id="PTHR43375">
    <property type="entry name" value="OROTIDINE 5'-PHOSPHATE DECARBOXYLASE"/>
    <property type="match status" value="1"/>
</dbReference>
<reference evidence="7" key="1">
    <citation type="submission" date="2018-05" db="EMBL/GenBank/DDBJ databases">
        <authorList>
            <person name="Lanie J.A."/>
            <person name="Ng W.-L."/>
            <person name="Kazmierczak K.M."/>
            <person name="Andrzejewski T.M."/>
            <person name="Davidsen T.M."/>
            <person name="Wayne K.J."/>
            <person name="Tettelin H."/>
            <person name="Glass J.I."/>
            <person name="Rusch D."/>
            <person name="Podicherti R."/>
            <person name="Tsui H.-C.T."/>
            <person name="Winkler M.E."/>
        </authorList>
    </citation>
    <scope>NUCLEOTIDE SEQUENCE</scope>
</reference>
<accession>A0A382L5A0</accession>
<evidence type="ECO:0000256" key="2">
    <source>
        <dbReference type="ARBA" id="ARBA00012321"/>
    </source>
</evidence>
<dbReference type="SUPFAM" id="SSF51366">
    <property type="entry name" value="Ribulose-phoshate binding barrel"/>
    <property type="match status" value="1"/>
</dbReference>
<sequence length="88" mass="10210">MKLSFNKRLQEICNKKNNHLCIGLDIDPERFPSGRDTSLQGMETFAKEVIDRTIDLCPVYKPNFAFYERFGSEGYALLERIVDYVSGR</sequence>